<comment type="catalytic activity">
    <reaction evidence="2">
        <text>Hydrolyzes glycerol monoesters of long-chain fatty acids.</text>
        <dbReference type="EC" id="3.1.1.23"/>
    </reaction>
</comment>
<evidence type="ECO:0000259" key="41">
    <source>
        <dbReference type="Pfam" id="PF06350"/>
    </source>
</evidence>
<dbReference type="GO" id="GO:0005829">
    <property type="term" value="C:cytosol"/>
    <property type="evidence" value="ECO:0007669"/>
    <property type="project" value="UniProtKB-SubCell"/>
</dbReference>
<evidence type="ECO:0000256" key="15">
    <source>
        <dbReference type="ARBA" id="ARBA00022548"/>
    </source>
</evidence>
<evidence type="ECO:0000256" key="10">
    <source>
        <dbReference type="ARBA" id="ARBA00013088"/>
    </source>
</evidence>
<dbReference type="InterPro" id="IPR002168">
    <property type="entry name" value="Lipase_GDXG_HIS_AS"/>
</dbReference>
<gene>
    <name evidence="43" type="ORF">CHIRRI_LOCUS687</name>
</gene>
<sequence length="607" mass="69190">MKSKIEDKFARLKFVPPNFEVEHLQTNVFDNYNYFCTHKNPESSQLASALQKLNVNLEKLSVLKVILESRAREFDYDENTPGNGFWSYIHNFGCAVKIVRKICNQLTKNREKMLFNKKSCSKELELWNEIFESLIQICDVLLKMLIEDDKKVLVTADNNWATLNRLMSTINQKAFYGTAVGFQCVKSMKPIVNVLVSSLVGYSKFHYSDKHKSIRLLDFNFSTSKYFLKPKHRGHKFVASSEKGDIEFCKKFWFMTELDALHTLPNVFAHKIAVNKTFKIPAEPMQTFSDKHQKFIDIPLPHSHFETKPVSCRLMSMYKRDGMMSKKSPSSKSMPKSKHLVFHVHGGGWAAQTSKSHEIYLKQWACHVQCPILSIDYSLTPMAPFPRAIEEIYYAYCWALNNFDKLGTTGERIVFAGDSAGANLNTAILVKCIEEGIRTPDGIVNIYGIFNVDFLISPSGSLTVIDPMLPFGMTSNLIKTYGMDLKVNDTSVDSNGNIIVKESEAATKNQDKFNFTFTKSYLLSPYKAPEEILRQFPKTIFVSAILDPLLDDSILLGTKLRDLDVATHLDVLGGLYHGFLYFIKFSKECRDASLLCADHIKKLLEDD</sequence>
<evidence type="ECO:0000256" key="12">
    <source>
        <dbReference type="ARBA" id="ARBA00015845"/>
    </source>
</evidence>
<evidence type="ECO:0000256" key="11">
    <source>
        <dbReference type="ARBA" id="ARBA00013254"/>
    </source>
</evidence>
<dbReference type="EC" id="3.1.1.79" evidence="10"/>
<comment type="pathway">
    <text evidence="8">Lipid metabolism.</text>
</comment>
<comment type="catalytic activity">
    <reaction evidence="30">
        <text>cholesteryl (9Z-octadecenoate) + H2O = cholesterol + (9Z)-octadecenoate + H(+)</text>
        <dbReference type="Rhea" id="RHEA:33875"/>
        <dbReference type="ChEBI" id="CHEBI:15377"/>
        <dbReference type="ChEBI" id="CHEBI:15378"/>
        <dbReference type="ChEBI" id="CHEBI:16113"/>
        <dbReference type="ChEBI" id="CHEBI:30823"/>
        <dbReference type="ChEBI" id="CHEBI:46898"/>
    </reaction>
    <physiologicalReaction direction="left-to-right" evidence="30">
        <dbReference type="Rhea" id="RHEA:33876"/>
    </physiologicalReaction>
</comment>
<evidence type="ECO:0000256" key="2">
    <source>
        <dbReference type="ARBA" id="ARBA00001613"/>
    </source>
</evidence>
<comment type="catalytic activity">
    <reaction evidence="38">
        <text>1,3-di-(9Z-octadecenoyl)-glycerol + H2O = 1-(9Z-octadecenoyl)-glycerol + (9Z)-octadecenoate + H(+)</text>
        <dbReference type="Rhea" id="RHEA:39939"/>
        <dbReference type="ChEBI" id="CHEBI:15377"/>
        <dbReference type="ChEBI" id="CHEBI:15378"/>
        <dbReference type="ChEBI" id="CHEBI:30823"/>
        <dbReference type="ChEBI" id="CHEBI:75342"/>
        <dbReference type="ChEBI" id="CHEBI:75735"/>
    </reaction>
    <physiologicalReaction direction="left-to-right" evidence="38">
        <dbReference type="Rhea" id="RHEA:39940"/>
    </physiologicalReaction>
</comment>
<keyword evidence="22" id="KW-0753">Steroid metabolism</keyword>
<dbReference type="Pfam" id="PF06350">
    <property type="entry name" value="HSL_N"/>
    <property type="match status" value="1"/>
</dbReference>
<evidence type="ECO:0000256" key="14">
    <source>
        <dbReference type="ARBA" id="ARBA00022490"/>
    </source>
</evidence>
<dbReference type="GO" id="GO:0047372">
    <property type="term" value="F:monoacylglycerol lipase activity"/>
    <property type="evidence" value="ECO:0007669"/>
    <property type="project" value="UniProtKB-EC"/>
</dbReference>
<evidence type="ECO:0000313" key="43">
    <source>
        <dbReference type="EMBL" id="CAH1708381.1"/>
    </source>
</evidence>
<dbReference type="GO" id="GO:0019433">
    <property type="term" value="P:triglyceride catabolic process"/>
    <property type="evidence" value="ECO:0007669"/>
    <property type="project" value="TreeGrafter"/>
</dbReference>
<comment type="catalytic activity">
    <reaction evidence="36">
        <text>2,3-di-(9Z)-octadecenoyl-sn-glycerol + H2O = 2-(9Z-octadecenoyl)-glycerol + (9Z)-octadecenoate + H(+)</text>
        <dbReference type="Rhea" id="RHEA:38383"/>
        <dbReference type="ChEBI" id="CHEBI:15377"/>
        <dbReference type="ChEBI" id="CHEBI:15378"/>
        <dbReference type="ChEBI" id="CHEBI:30823"/>
        <dbReference type="ChEBI" id="CHEBI:73990"/>
        <dbReference type="ChEBI" id="CHEBI:75824"/>
    </reaction>
    <physiologicalReaction direction="left-to-right" evidence="36">
        <dbReference type="Rhea" id="RHEA:38384"/>
    </physiologicalReaction>
</comment>
<comment type="catalytic activity">
    <reaction evidence="37">
        <text>a monoacylglycerol + H2O = glycerol + a fatty acid + H(+)</text>
        <dbReference type="Rhea" id="RHEA:15245"/>
        <dbReference type="ChEBI" id="CHEBI:15377"/>
        <dbReference type="ChEBI" id="CHEBI:15378"/>
        <dbReference type="ChEBI" id="CHEBI:17408"/>
        <dbReference type="ChEBI" id="CHEBI:17754"/>
        <dbReference type="ChEBI" id="CHEBI:28868"/>
        <dbReference type="EC" id="3.1.1.79"/>
    </reaction>
</comment>
<evidence type="ECO:0000256" key="36">
    <source>
        <dbReference type="ARBA" id="ARBA00049143"/>
    </source>
</evidence>
<dbReference type="AlphaFoldDB" id="A0A9P0NBN1"/>
<dbReference type="EC" id="3.1.1.23" evidence="11"/>
<dbReference type="GO" id="GO:0005811">
    <property type="term" value="C:lipid droplet"/>
    <property type="evidence" value="ECO:0007669"/>
    <property type="project" value="UniProtKB-SubCell"/>
</dbReference>
<reference evidence="43" key="2">
    <citation type="submission" date="2022-10" db="EMBL/GenBank/DDBJ databases">
        <authorList>
            <consortium name="ENA_rothamsted_submissions"/>
            <consortium name="culmorum"/>
            <person name="King R."/>
        </authorList>
    </citation>
    <scope>NUCLEOTIDE SEQUENCE</scope>
</reference>
<evidence type="ECO:0000256" key="31">
    <source>
        <dbReference type="ARBA" id="ARBA00047674"/>
    </source>
</evidence>
<comment type="catalytic activity">
    <reaction evidence="28">
        <text>1,2-di-(9Z-octadecenoyl)-glycerol + H2O = 2-(9Z-octadecenoyl)-glycerol + (9Z)-octadecenoate + H(+)</text>
        <dbReference type="Rhea" id="RHEA:38659"/>
        <dbReference type="ChEBI" id="CHEBI:15377"/>
        <dbReference type="ChEBI" id="CHEBI:15378"/>
        <dbReference type="ChEBI" id="CHEBI:30823"/>
        <dbReference type="ChEBI" id="CHEBI:52323"/>
        <dbReference type="ChEBI" id="CHEBI:73990"/>
    </reaction>
    <physiologicalReaction direction="left-to-right" evidence="28">
        <dbReference type="Rhea" id="RHEA:38660"/>
    </physiologicalReaction>
</comment>
<evidence type="ECO:0000256" key="19">
    <source>
        <dbReference type="ARBA" id="ARBA00023098"/>
    </source>
</evidence>
<keyword evidence="17" id="KW-0378">Hydrolase</keyword>
<evidence type="ECO:0000256" key="29">
    <source>
        <dbReference type="ARBA" id="ARBA00047476"/>
    </source>
</evidence>
<dbReference type="Pfam" id="PF07859">
    <property type="entry name" value="Abhydrolase_3"/>
    <property type="match status" value="1"/>
</dbReference>
<evidence type="ECO:0000256" key="16">
    <source>
        <dbReference type="ARBA" id="ARBA00022677"/>
    </source>
</evidence>
<dbReference type="PROSITE" id="PS01173">
    <property type="entry name" value="LIPASE_GDXG_HIS"/>
    <property type="match status" value="1"/>
</dbReference>
<dbReference type="InterPro" id="IPR010468">
    <property type="entry name" value="HSL_N"/>
</dbReference>
<comment type="catalytic activity">
    <reaction evidence="27">
        <text>1-(9Z-octadecenoyl)-glycerol + H2O = glycerol + (9Z)-octadecenoate + H(+)</text>
        <dbReference type="Rhea" id="RHEA:38487"/>
        <dbReference type="ChEBI" id="CHEBI:15377"/>
        <dbReference type="ChEBI" id="CHEBI:15378"/>
        <dbReference type="ChEBI" id="CHEBI:17754"/>
        <dbReference type="ChEBI" id="CHEBI:30823"/>
        <dbReference type="ChEBI" id="CHEBI:75342"/>
    </reaction>
    <physiologicalReaction direction="left-to-right" evidence="27">
        <dbReference type="Rhea" id="RHEA:38488"/>
    </physiologicalReaction>
</comment>
<evidence type="ECO:0000256" key="35">
    <source>
        <dbReference type="ARBA" id="ARBA00049053"/>
    </source>
</evidence>
<evidence type="ECO:0000313" key="44">
    <source>
        <dbReference type="Proteomes" id="UP001153620"/>
    </source>
</evidence>
<evidence type="ECO:0000256" key="3">
    <source>
        <dbReference type="ARBA" id="ARBA00004236"/>
    </source>
</evidence>
<evidence type="ECO:0000259" key="42">
    <source>
        <dbReference type="Pfam" id="PF07859"/>
    </source>
</evidence>
<comment type="catalytic activity">
    <reaction evidence="29">
        <text>2-(5Z,8Z,11Z,14Z-eicosatetraenoyl)-glycerol + H2O = glycerol + (5Z,8Z,11Z,14Z)-eicosatetraenoate + H(+)</text>
        <dbReference type="Rhea" id="RHEA:26132"/>
        <dbReference type="ChEBI" id="CHEBI:15377"/>
        <dbReference type="ChEBI" id="CHEBI:15378"/>
        <dbReference type="ChEBI" id="CHEBI:17754"/>
        <dbReference type="ChEBI" id="CHEBI:32395"/>
        <dbReference type="ChEBI" id="CHEBI:52392"/>
    </reaction>
    <physiologicalReaction direction="left-to-right" evidence="29">
        <dbReference type="Rhea" id="RHEA:26133"/>
    </physiologicalReaction>
</comment>
<dbReference type="GO" id="GO:0008203">
    <property type="term" value="P:cholesterol metabolic process"/>
    <property type="evidence" value="ECO:0007669"/>
    <property type="project" value="UniProtKB-KW"/>
</dbReference>
<evidence type="ECO:0000256" key="22">
    <source>
        <dbReference type="ARBA" id="ARBA00023221"/>
    </source>
</evidence>
<evidence type="ECO:0000256" key="8">
    <source>
        <dbReference type="ARBA" id="ARBA00005189"/>
    </source>
</evidence>
<dbReference type="PANTHER" id="PTHR23025">
    <property type="entry name" value="TRIACYLGLYCEROL LIPASE"/>
    <property type="match status" value="1"/>
</dbReference>
<comment type="catalytic activity">
    <reaction evidence="35">
        <text>all-trans-retinyl hexadecanoate + H2O = all-trans-retinol + hexadecanoate + H(+)</text>
        <dbReference type="Rhea" id="RHEA:13933"/>
        <dbReference type="ChEBI" id="CHEBI:7896"/>
        <dbReference type="ChEBI" id="CHEBI:15377"/>
        <dbReference type="ChEBI" id="CHEBI:15378"/>
        <dbReference type="ChEBI" id="CHEBI:17336"/>
        <dbReference type="ChEBI" id="CHEBI:17616"/>
    </reaction>
    <physiologicalReaction direction="left-to-right" evidence="35">
        <dbReference type="Rhea" id="RHEA:13934"/>
    </physiologicalReaction>
</comment>
<keyword evidence="14" id="KW-0963">Cytoplasm</keyword>
<keyword evidence="15" id="KW-0153">Cholesterol metabolism</keyword>
<comment type="catalytic activity">
    <reaction evidence="40">
        <text>1,2-di-(9Z-octadecenoyl)-sn-glycerol + H2O = (9Z-octadecenoyl)-glycerol + (9Z)-octadecenoate + H(+)</text>
        <dbReference type="Rhea" id="RHEA:39935"/>
        <dbReference type="ChEBI" id="CHEBI:15377"/>
        <dbReference type="ChEBI" id="CHEBI:15378"/>
        <dbReference type="ChEBI" id="CHEBI:30823"/>
        <dbReference type="ChEBI" id="CHEBI:52333"/>
        <dbReference type="ChEBI" id="CHEBI:75937"/>
    </reaction>
    <physiologicalReaction direction="left-to-right" evidence="40">
        <dbReference type="Rhea" id="RHEA:39936"/>
    </physiologicalReaction>
</comment>
<proteinExistence type="inferred from homology"/>
<evidence type="ECO:0000256" key="23">
    <source>
        <dbReference type="ARBA" id="ARBA00023406"/>
    </source>
</evidence>
<evidence type="ECO:0000256" key="37">
    <source>
        <dbReference type="ARBA" id="ARBA00049208"/>
    </source>
</evidence>
<comment type="catalytic activity">
    <reaction evidence="31">
        <text>a diacylglycerol + H2O = a monoacylglycerol + a fatty acid + H(+)</text>
        <dbReference type="Rhea" id="RHEA:32731"/>
        <dbReference type="ChEBI" id="CHEBI:15377"/>
        <dbReference type="ChEBI" id="CHEBI:15378"/>
        <dbReference type="ChEBI" id="CHEBI:17408"/>
        <dbReference type="ChEBI" id="CHEBI:18035"/>
        <dbReference type="ChEBI" id="CHEBI:28868"/>
        <dbReference type="EC" id="3.1.1.79"/>
    </reaction>
</comment>
<comment type="catalytic activity">
    <reaction evidence="39">
        <text>2-(9Z-octadecenoyl)-glycerol + H2O = glycerol + (9Z)-octadecenoate + H(+)</text>
        <dbReference type="Rhea" id="RHEA:38491"/>
        <dbReference type="ChEBI" id="CHEBI:15377"/>
        <dbReference type="ChEBI" id="CHEBI:15378"/>
        <dbReference type="ChEBI" id="CHEBI:17754"/>
        <dbReference type="ChEBI" id="CHEBI:30823"/>
        <dbReference type="ChEBI" id="CHEBI:73990"/>
    </reaction>
    <physiologicalReaction direction="left-to-right" evidence="39">
        <dbReference type="Rhea" id="RHEA:38492"/>
    </physiologicalReaction>
</comment>
<comment type="catalytic activity">
    <reaction evidence="32">
        <text>1,2,3-tri-(9Z-octadecenoyl)-glycerol + H2O = di-(9Z)-octadecenoylglycerol + (9Z)-octadecenoate + H(+)</text>
        <dbReference type="Rhea" id="RHEA:38575"/>
        <dbReference type="ChEBI" id="CHEBI:15377"/>
        <dbReference type="ChEBI" id="CHEBI:15378"/>
        <dbReference type="ChEBI" id="CHEBI:30823"/>
        <dbReference type="ChEBI" id="CHEBI:53753"/>
        <dbReference type="ChEBI" id="CHEBI:75945"/>
    </reaction>
    <physiologicalReaction direction="left-to-right" evidence="32">
        <dbReference type="Rhea" id="RHEA:38576"/>
    </physiologicalReaction>
</comment>
<dbReference type="GO" id="GO:0004806">
    <property type="term" value="F:triacylglycerol lipase activity"/>
    <property type="evidence" value="ECO:0007669"/>
    <property type="project" value="TreeGrafter"/>
</dbReference>
<evidence type="ECO:0000256" key="7">
    <source>
        <dbReference type="ARBA" id="ARBA00004879"/>
    </source>
</evidence>
<evidence type="ECO:0000256" key="38">
    <source>
        <dbReference type="ARBA" id="ARBA00049372"/>
    </source>
</evidence>
<dbReference type="Gene3D" id="3.40.50.1820">
    <property type="entry name" value="alpha/beta hydrolase"/>
    <property type="match status" value="1"/>
</dbReference>
<evidence type="ECO:0000256" key="4">
    <source>
        <dbReference type="ARBA" id="ARBA00004345"/>
    </source>
</evidence>
<comment type="pathway">
    <text evidence="7">Glycerolipid metabolism; triacylglycerol degradation.</text>
</comment>
<evidence type="ECO:0000256" key="24">
    <source>
        <dbReference type="ARBA" id="ARBA00030031"/>
    </source>
</evidence>
<comment type="catalytic activity">
    <reaction evidence="34">
        <text>1,2-di-(9Z-octadecenoyl)-glycerol + H2O = (9Z-octadecenoyl)-glycerol + (9Z)-octadecenoate + H(+)</text>
        <dbReference type="Rhea" id="RHEA:38455"/>
        <dbReference type="ChEBI" id="CHEBI:15377"/>
        <dbReference type="ChEBI" id="CHEBI:15378"/>
        <dbReference type="ChEBI" id="CHEBI:30823"/>
        <dbReference type="ChEBI" id="CHEBI:52323"/>
        <dbReference type="ChEBI" id="CHEBI:75937"/>
    </reaction>
    <physiologicalReaction direction="left-to-right" evidence="34">
        <dbReference type="Rhea" id="RHEA:38456"/>
    </physiologicalReaction>
</comment>
<evidence type="ECO:0000256" key="32">
    <source>
        <dbReference type="ARBA" id="ARBA00048386"/>
    </source>
</evidence>
<dbReference type="InterPro" id="IPR029058">
    <property type="entry name" value="AB_hydrolase_fold"/>
</dbReference>
<evidence type="ECO:0000256" key="21">
    <source>
        <dbReference type="ARBA" id="ARBA00023166"/>
    </source>
</evidence>
<organism evidence="43 44">
    <name type="scientific">Chironomus riparius</name>
    <dbReference type="NCBI Taxonomy" id="315576"/>
    <lineage>
        <taxon>Eukaryota</taxon>
        <taxon>Metazoa</taxon>
        <taxon>Ecdysozoa</taxon>
        <taxon>Arthropoda</taxon>
        <taxon>Hexapoda</taxon>
        <taxon>Insecta</taxon>
        <taxon>Pterygota</taxon>
        <taxon>Neoptera</taxon>
        <taxon>Endopterygota</taxon>
        <taxon>Diptera</taxon>
        <taxon>Nematocera</taxon>
        <taxon>Chironomoidea</taxon>
        <taxon>Chironomidae</taxon>
        <taxon>Chironominae</taxon>
        <taxon>Chironomus</taxon>
    </lineage>
</organism>
<comment type="catalytic activity">
    <reaction evidence="1">
        <text>a triacylglycerol + H2O = a diacylglycerol + a fatty acid + H(+)</text>
        <dbReference type="Rhea" id="RHEA:12044"/>
        <dbReference type="ChEBI" id="CHEBI:15377"/>
        <dbReference type="ChEBI" id="CHEBI:15378"/>
        <dbReference type="ChEBI" id="CHEBI:17855"/>
        <dbReference type="ChEBI" id="CHEBI:18035"/>
        <dbReference type="ChEBI" id="CHEBI:28868"/>
        <dbReference type="EC" id="3.1.1.79"/>
    </reaction>
</comment>
<comment type="subcellular location">
    <subcellularLocation>
        <location evidence="3">Cell membrane</location>
    </subcellularLocation>
    <subcellularLocation>
        <location evidence="6">Cytoplasm</location>
        <location evidence="6">Cytosol</location>
    </subcellularLocation>
    <subcellularLocation>
        <location evidence="5">Lipid droplet</location>
    </subcellularLocation>
    <subcellularLocation>
        <location evidence="4">Membrane</location>
        <location evidence="4">Caveola</location>
    </subcellularLocation>
</comment>
<keyword evidence="19" id="KW-0443">Lipid metabolism</keyword>
<evidence type="ECO:0000256" key="27">
    <source>
        <dbReference type="ARBA" id="ARBA00047438"/>
    </source>
</evidence>
<dbReference type="GO" id="GO:0005901">
    <property type="term" value="C:caveola"/>
    <property type="evidence" value="ECO:0007669"/>
    <property type="project" value="UniProtKB-SubCell"/>
</dbReference>
<comment type="catalytic activity">
    <reaction evidence="23">
        <text>1-O-hexadecyl-2-acetyl-sn-glycerol + H2O = 1-O-hexadecyl-sn-glycerol + acetate + H(+)</text>
        <dbReference type="Rhea" id="RHEA:38563"/>
        <dbReference type="ChEBI" id="CHEBI:15377"/>
        <dbReference type="ChEBI" id="CHEBI:15378"/>
        <dbReference type="ChEBI" id="CHEBI:30089"/>
        <dbReference type="ChEBI" id="CHEBI:34115"/>
        <dbReference type="ChEBI" id="CHEBI:75936"/>
    </reaction>
    <physiologicalReaction direction="left-to-right" evidence="23">
        <dbReference type="Rhea" id="RHEA:38564"/>
    </physiologicalReaction>
</comment>
<dbReference type="GO" id="GO:0004771">
    <property type="term" value="F:sterol ester esterase activity"/>
    <property type="evidence" value="ECO:0007669"/>
    <property type="project" value="TreeGrafter"/>
</dbReference>
<evidence type="ECO:0000256" key="26">
    <source>
        <dbReference type="ARBA" id="ARBA00046695"/>
    </source>
</evidence>
<evidence type="ECO:0000256" key="13">
    <source>
        <dbReference type="ARBA" id="ARBA00022475"/>
    </source>
</evidence>
<keyword evidence="44" id="KW-1185">Reference proteome</keyword>
<evidence type="ECO:0000256" key="33">
    <source>
        <dbReference type="ARBA" id="ARBA00048657"/>
    </source>
</evidence>
<accession>A0A9P0NBN1</accession>
<evidence type="ECO:0000256" key="1">
    <source>
        <dbReference type="ARBA" id="ARBA00000803"/>
    </source>
</evidence>
<feature type="domain" description="Hormone-sensitive lipase N-terminal" evidence="41">
    <location>
        <begin position="22"/>
        <end position="324"/>
    </location>
</feature>
<dbReference type="Proteomes" id="UP001153620">
    <property type="component" value="Chromosome 1"/>
</dbReference>
<feature type="domain" description="Alpha/beta hydrolase fold-3" evidence="42">
    <location>
        <begin position="341"/>
        <end position="580"/>
    </location>
</feature>
<evidence type="ECO:0000256" key="28">
    <source>
        <dbReference type="ARBA" id="ARBA00047458"/>
    </source>
</evidence>
<evidence type="ECO:0000256" key="18">
    <source>
        <dbReference type="ARBA" id="ARBA00022963"/>
    </source>
</evidence>
<comment type="subunit">
    <text evidence="26">Monomer and homodimer. Interacts with CAVIN1 in the adipocyte cytoplasm. Interacts with PLIN5.</text>
</comment>
<keyword evidence="21" id="KW-1207">Sterol metabolism</keyword>
<evidence type="ECO:0000256" key="25">
    <source>
        <dbReference type="ARBA" id="ARBA00031112"/>
    </source>
</evidence>
<dbReference type="SUPFAM" id="SSF53474">
    <property type="entry name" value="alpha/beta-Hydrolases"/>
    <property type="match status" value="1"/>
</dbReference>
<evidence type="ECO:0000256" key="39">
    <source>
        <dbReference type="ARBA" id="ARBA00049461"/>
    </source>
</evidence>
<dbReference type="PANTHER" id="PTHR23025:SF3">
    <property type="entry name" value="HORMONE-SENSITIVE LIPASE"/>
    <property type="match status" value="1"/>
</dbReference>
<name>A0A9P0NBN1_9DIPT</name>
<comment type="similarity">
    <text evidence="9">Belongs to the 'GDXG' lipolytic enzyme family.</text>
</comment>
<keyword evidence="16" id="KW-0551">Lipid droplet</keyword>
<dbReference type="EMBL" id="OU895877">
    <property type="protein sequence ID" value="CAH1708381.1"/>
    <property type="molecule type" value="Genomic_DNA"/>
</dbReference>
<evidence type="ECO:0000256" key="6">
    <source>
        <dbReference type="ARBA" id="ARBA00004514"/>
    </source>
</evidence>
<keyword evidence="20" id="KW-0472">Membrane</keyword>
<evidence type="ECO:0000256" key="17">
    <source>
        <dbReference type="ARBA" id="ARBA00022801"/>
    </source>
</evidence>
<evidence type="ECO:0000256" key="9">
    <source>
        <dbReference type="ARBA" id="ARBA00010515"/>
    </source>
</evidence>
<evidence type="ECO:0000256" key="40">
    <source>
        <dbReference type="ARBA" id="ARBA00049519"/>
    </source>
</evidence>
<keyword evidence="13" id="KW-1003">Cell membrane</keyword>
<evidence type="ECO:0000256" key="5">
    <source>
        <dbReference type="ARBA" id="ARBA00004502"/>
    </source>
</evidence>
<evidence type="ECO:0000256" key="20">
    <source>
        <dbReference type="ARBA" id="ARBA00023136"/>
    </source>
</evidence>
<keyword evidence="18" id="KW-0442">Lipid degradation</keyword>
<comment type="catalytic activity">
    <reaction evidence="33">
        <text>1,2-di-(9Z-octadecenoyl)-glycerol + (9Z)-octadecenoate + H(+) = 1,2,3-tri-(9Z-octadecenoyl)-glycerol + H2O</text>
        <dbReference type="Rhea" id="RHEA:38379"/>
        <dbReference type="ChEBI" id="CHEBI:15377"/>
        <dbReference type="ChEBI" id="CHEBI:15378"/>
        <dbReference type="ChEBI" id="CHEBI:30823"/>
        <dbReference type="ChEBI" id="CHEBI:52323"/>
        <dbReference type="ChEBI" id="CHEBI:53753"/>
    </reaction>
    <physiologicalReaction direction="right-to-left" evidence="33">
        <dbReference type="Rhea" id="RHEA:38381"/>
    </physiologicalReaction>
</comment>
<evidence type="ECO:0000256" key="34">
    <source>
        <dbReference type="ARBA" id="ARBA00048674"/>
    </source>
</evidence>
<protein>
    <recommendedName>
        <fullName evidence="12">Hormone-sensitive lipase</fullName>
        <ecNumber evidence="11">3.1.1.23</ecNumber>
        <ecNumber evidence="10">3.1.1.79</ecNumber>
    </recommendedName>
    <alternativeName>
        <fullName evidence="25">Monoacylglycerol lipase LIPE</fullName>
    </alternativeName>
    <alternativeName>
        <fullName evidence="24">Retinyl ester hydrolase</fullName>
    </alternativeName>
</protein>
<dbReference type="InterPro" id="IPR013094">
    <property type="entry name" value="AB_hydrolase_3"/>
</dbReference>
<evidence type="ECO:0000256" key="30">
    <source>
        <dbReference type="ARBA" id="ARBA00047653"/>
    </source>
</evidence>
<reference evidence="43" key="1">
    <citation type="submission" date="2022-01" db="EMBL/GenBank/DDBJ databases">
        <authorList>
            <person name="King R."/>
        </authorList>
    </citation>
    <scope>NUCLEOTIDE SEQUENCE</scope>
</reference>